<feature type="region of interest" description="Disordered" evidence="1">
    <location>
        <begin position="130"/>
        <end position="190"/>
    </location>
</feature>
<evidence type="ECO:0000313" key="2">
    <source>
        <dbReference type="Proteomes" id="UP000087171"/>
    </source>
</evidence>
<dbReference type="AlphaFoldDB" id="A0A1S3EKK2"/>
<dbReference type="OrthoDB" id="1108004at2759"/>
<dbReference type="GeneID" id="101510784"/>
<sequence length="237" mass="27380">MKALLGSQGVWEIVEKGYDEPQDDEGLSQKVVDATNSMDAWKILEKSLQGIDKVKKIRLQSLRGDFKALKMKDSKSISDYCSRVKTNVNQMKRYGDKIEDVRVAEKILRSLTPKFNYVVLVIEQSKKKRQEKPLEQVPKIKASLKDDRGFNSQNRHGREQGKGQGRGRGQGGRGRGFNCESNYEERSHSSPKICGRGRGYGYYQSEMRYDKSKVECYNCREFDYFSWEYCNAPNQEE</sequence>
<protein>
    <submittedName>
        <fullName evidence="3">Uncharacterized protein LOC101510784</fullName>
    </submittedName>
</protein>
<gene>
    <name evidence="3" type="primary">LOC101510784</name>
</gene>
<keyword evidence="2" id="KW-1185">Reference proteome</keyword>
<accession>A0A1S3EKK2</accession>
<evidence type="ECO:0000313" key="3">
    <source>
        <dbReference type="RefSeq" id="XP_012575471.1"/>
    </source>
</evidence>
<dbReference type="Proteomes" id="UP000087171">
    <property type="component" value="Unplaced"/>
</dbReference>
<dbReference type="PaxDb" id="3827-XP_004514702.1"/>
<reference evidence="3" key="1">
    <citation type="submission" date="2025-08" db="UniProtKB">
        <authorList>
            <consortium name="RefSeq"/>
        </authorList>
    </citation>
    <scope>IDENTIFICATION</scope>
    <source>
        <tissue evidence="3">Etiolated seedlings</tissue>
    </source>
</reference>
<dbReference type="PANTHER" id="PTHR35317">
    <property type="entry name" value="OS04G0629600 PROTEIN"/>
    <property type="match status" value="1"/>
</dbReference>
<name>A0A1S3EKK2_CICAR</name>
<proteinExistence type="predicted"/>
<organism evidence="2 3">
    <name type="scientific">Cicer arietinum</name>
    <name type="common">Chickpea</name>
    <name type="synonym">Garbanzo</name>
    <dbReference type="NCBI Taxonomy" id="3827"/>
    <lineage>
        <taxon>Eukaryota</taxon>
        <taxon>Viridiplantae</taxon>
        <taxon>Streptophyta</taxon>
        <taxon>Embryophyta</taxon>
        <taxon>Tracheophyta</taxon>
        <taxon>Spermatophyta</taxon>
        <taxon>Magnoliopsida</taxon>
        <taxon>eudicotyledons</taxon>
        <taxon>Gunneridae</taxon>
        <taxon>Pentapetalae</taxon>
        <taxon>rosids</taxon>
        <taxon>fabids</taxon>
        <taxon>Fabales</taxon>
        <taxon>Fabaceae</taxon>
        <taxon>Papilionoideae</taxon>
        <taxon>50 kb inversion clade</taxon>
        <taxon>NPAAA clade</taxon>
        <taxon>Hologalegina</taxon>
        <taxon>IRL clade</taxon>
        <taxon>Cicereae</taxon>
        <taxon>Cicer</taxon>
    </lineage>
</organism>
<dbReference type="KEGG" id="cam:101510784"/>
<dbReference type="PANTHER" id="PTHR35317:SF28">
    <property type="entry name" value="ZINC FINGER, CCHC-TYPE, RIBONUCLEASE H-LIKE DOMAIN, GAG-PRE-INTEGRASE DOMAIN PROTEIN-RELATED"/>
    <property type="match status" value="1"/>
</dbReference>
<feature type="compositionally biased region" description="Gly residues" evidence="1">
    <location>
        <begin position="162"/>
        <end position="175"/>
    </location>
</feature>
<dbReference type="RefSeq" id="XP_012575471.1">
    <property type="nucleotide sequence ID" value="XM_012720017.1"/>
</dbReference>
<evidence type="ECO:0000256" key="1">
    <source>
        <dbReference type="SAM" id="MobiDB-lite"/>
    </source>
</evidence>
<dbReference type="Pfam" id="PF14223">
    <property type="entry name" value="Retrotran_gag_2"/>
    <property type="match status" value="1"/>
</dbReference>
<dbReference type="eggNOG" id="KOG0017">
    <property type="taxonomic scope" value="Eukaryota"/>
</dbReference>